<dbReference type="InterPro" id="IPR001789">
    <property type="entry name" value="Sig_transdc_resp-reg_receiver"/>
</dbReference>
<organism evidence="6 7">
    <name type="scientific">Rhodopirellula halodulae</name>
    <dbReference type="NCBI Taxonomy" id="2894198"/>
    <lineage>
        <taxon>Bacteria</taxon>
        <taxon>Pseudomonadati</taxon>
        <taxon>Planctomycetota</taxon>
        <taxon>Planctomycetia</taxon>
        <taxon>Pirellulales</taxon>
        <taxon>Pirellulaceae</taxon>
        <taxon>Rhodopirellula</taxon>
    </lineage>
</organism>
<accession>A0ABS8NN36</accession>
<name>A0ABS8NN36_9BACT</name>
<feature type="domain" description="GGDEF" evidence="5">
    <location>
        <begin position="145"/>
        <end position="275"/>
    </location>
</feature>
<dbReference type="NCBIfam" id="TIGR00254">
    <property type="entry name" value="GGDEF"/>
    <property type="match status" value="1"/>
</dbReference>
<comment type="catalytic activity">
    <reaction evidence="2">
        <text>2 GTP = 3',3'-c-di-GMP + 2 diphosphate</text>
        <dbReference type="Rhea" id="RHEA:24898"/>
        <dbReference type="ChEBI" id="CHEBI:33019"/>
        <dbReference type="ChEBI" id="CHEBI:37565"/>
        <dbReference type="ChEBI" id="CHEBI:58805"/>
        <dbReference type="EC" id="2.7.7.65"/>
    </reaction>
</comment>
<evidence type="ECO:0000259" key="4">
    <source>
        <dbReference type="PROSITE" id="PS50110"/>
    </source>
</evidence>
<dbReference type="CDD" id="cd00156">
    <property type="entry name" value="REC"/>
    <property type="match status" value="1"/>
</dbReference>
<protein>
    <recommendedName>
        <fullName evidence="1">diguanylate cyclase</fullName>
        <ecNumber evidence="1">2.7.7.65</ecNumber>
    </recommendedName>
</protein>
<dbReference type="CDD" id="cd01949">
    <property type="entry name" value="GGDEF"/>
    <property type="match status" value="1"/>
</dbReference>
<reference evidence="6" key="1">
    <citation type="submission" date="2021-11" db="EMBL/GenBank/DDBJ databases">
        <title>Genome sequence.</title>
        <authorList>
            <person name="Sun Q."/>
        </authorList>
    </citation>
    <scope>NUCLEOTIDE SEQUENCE</scope>
    <source>
        <strain evidence="6">JC740</strain>
    </source>
</reference>
<dbReference type="InterPro" id="IPR050469">
    <property type="entry name" value="Diguanylate_Cyclase"/>
</dbReference>
<dbReference type="InterPro" id="IPR043128">
    <property type="entry name" value="Rev_trsase/Diguanyl_cyclase"/>
</dbReference>
<proteinExistence type="predicted"/>
<evidence type="ECO:0000256" key="2">
    <source>
        <dbReference type="ARBA" id="ARBA00034247"/>
    </source>
</evidence>
<sequence>MLRRSRDVEFEIDHVHTAAEAIGKLDLNSYDLVIFDLGLPDNDGVAAIHRISLAHPSTPVFVLSGDERHEIAIAAIEAGAQDFLPKQHLAGQLLTRMAAMSIARQKRLRTAELASLTDSLTGIGNRRATDHAFERRQRRRVGGSPVFGLAMIDIDRFKSINDLYGHDVGDEVIREVAFKLSKASDPDWDVCRHGGEEFTVLFSSSSIEETNLIADRLQSSCTFSHGAAPVARVTASCGATLVEHDDTFRSASKRADYALYASKQGGRCRSFIHDGKSIHPVTRVDLSPFAFAPSADTTVALAFRQGQSKV</sequence>
<keyword evidence="3" id="KW-0597">Phosphoprotein</keyword>
<keyword evidence="7" id="KW-1185">Reference proteome</keyword>
<dbReference type="InterPro" id="IPR000160">
    <property type="entry name" value="GGDEF_dom"/>
</dbReference>
<dbReference type="Pfam" id="PF00990">
    <property type="entry name" value="GGDEF"/>
    <property type="match status" value="1"/>
</dbReference>
<dbReference type="SUPFAM" id="SSF55073">
    <property type="entry name" value="Nucleotide cyclase"/>
    <property type="match status" value="1"/>
</dbReference>
<comment type="caution">
    <text evidence="6">The sequence shown here is derived from an EMBL/GenBank/DDBJ whole genome shotgun (WGS) entry which is preliminary data.</text>
</comment>
<dbReference type="Pfam" id="PF00072">
    <property type="entry name" value="Response_reg"/>
    <property type="match status" value="1"/>
</dbReference>
<evidence type="ECO:0000313" key="7">
    <source>
        <dbReference type="Proteomes" id="UP001430306"/>
    </source>
</evidence>
<dbReference type="PANTHER" id="PTHR45138:SF9">
    <property type="entry name" value="DIGUANYLATE CYCLASE DGCM-RELATED"/>
    <property type="match status" value="1"/>
</dbReference>
<dbReference type="EC" id="2.7.7.65" evidence="1"/>
<dbReference type="Gene3D" id="3.40.50.2300">
    <property type="match status" value="1"/>
</dbReference>
<dbReference type="PANTHER" id="PTHR45138">
    <property type="entry name" value="REGULATORY COMPONENTS OF SENSORY TRANSDUCTION SYSTEM"/>
    <property type="match status" value="1"/>
</dbReference>
<dbReference type="SUPFAM" id="SSF52172">
    <property type="entry name" value="CheY-like"/>
    <property type="match status" value="1"/>
</dbReference>
<dbReference type="EMBL" id="JAJKFW010000062">
    <property type="protein sequence ID" value="MCC9644999.1"/>
    <property type="molecule type" value="Genomic_DNA"/>
</dbReference>
<dbReference type="PROSITE" id="PS50887">
    <property type="entry name" value="GGDEF"/>
    <property type="match status" value="1"/>
</dbReference>
<dbReference type="InterPro" id="IPR029787">
    <property type="entry name" value="Nucleotide_cyclase"/>
</dbReference>
<dbReference type="InterPro" id="IPR011006">
    <property type="entry name" value="CheY-like_superfamily"/>
</dbReference>
<dbReference type="Proteomes" id="UP001430306">
    <property type="component" value="Unassembled WGS sequence"/>
</dbReference>
<feature type="domain" description="Response regulatory" evidence="4">
    <location>
        <begin position="1"/>
        <end position="101"/>
    </location>
</feature>
<dbReference type="PROSITE" id="PS50110">
    <property type="entry name" value="RESPONSE_REGULATORY"/>
    <property type="match status" value="1"/>
</dbReference>
<evidence type="ECO:0000259" key="5">
    <source>
        <dbReference type="PROSITE" id="PS50887"/>
    </source>
</evidence>
<evidence type="ECO:0000256" key="1">
    <source>
        <dbReference type="ARBA" id="ARBA00012528"/>
    </source>
</evidence>
<dbReference type="Gene3D" id="3.30.70.270">
    <property type="match status" value="1"/>
</dbReference>
<gene>
    <name evidence="6" type="ORF">LOC71_22205</name>
</gene>
<feature type="modified residue" description="4-aspartylphosphate" evidence="3">
    <location>
        <position position="36"/>
    </location>
</feature>
<dbReference type="SMART" id="SM00448">
    <property type="entry name" value="REC"/>
    <property type="match status" value="1"/>
</dbReference>
<evidence type="ECO:0000313" key="6">
    <source>
        <dbReference type="EMBL" id="MCC9644999.1"/>
    </source>
</evidence>
<evidence type="ECO:0000256" key="3">
    <source>
        <dbReference type="PROSITE-ProRule" id="PRU00169"/>
    </source>
</evidence>
<dbReference type="SMART" id="SM00267">
    <property type="entry name" value="GGDEF"/>
    <property type="match status" value="1"/>
</dbReference>